<feature type="region of interest" description="Disordered" evidence="1">
    <location>
        <begin position="1"/>
        <end position="26"/>
    </location>
</feature>
<gene>
    <name evidence="3" type="ORF">PICMEDRAFT_12980</name>
</gene>
<feature type="compositionally biased region" description="Basic and acidic residues" evidence="1">
    <location>
        <begin position="1"/>
        <end position="16"/>
    </location>
</feature>
<dbReference type="SUPFAM" id="SSF82704">
    <property type="entry name" value="AlbA-like"/>
    <property type="match status" value="1"/>
</dbReference>
<evidence type="ECO:0000313" key="4">
    <source>
        <dbReference type="Proteomes" id="UP000094455"/>
    </source>
</evidence>
<evidence type="ECO:0000259" key="2">
    <source>
        <dbReference type="Pfam" id="PF01918"/>
    </source>
</evidence>
<dbReference type="RefSeq" id="XP_019016361.1">
    <property type="nucleotide sequence ID" value="XM_019159994.1"/>
</dbReference>
<dbReference type="GeneID" id="30176681"/>
<sequence length="258" mass="29686">MKRKLESEDDAGEGKRASTPVFSGDESGSLAKFSQNMDLSDTFDFSVIGGKVFNEQNERVLYIPLSKNSKIGRQMDQILRFIEERKEGESEGDDGNKEIILIATGDSIQKMVTIVEILKQKILQLQDYDMTEQGPGRSGFRNTSIAKLPEYNQVVISGQVVSQDKIRRNYTQLNFIDYTLMERRVSVRKRTGKKNDFGKDEDGLYDRETLNQVLRIDKLVKVPVMYTYINFHRHEQLSVRYVSKFKNLVSNGWSMQQS</sequence>
<dbReference type="OrthoDB" id="4078155at2759"/>
<dbReference type="EMBL" id="KV454005">
    <property type="protein sequence ID" value="ODQ45248.1"/>
    <property type="molecule type" value="Genomic_DNA"/>
</dbReference>
<dbReference type="InterPro" id="IPR002775">
    <property type="entry name" value="DNA/RNA-bd_Alba-like"/>
</dbReference>
<dbReference type="Gene3D" id="3.30.110.20">
    <property type="entry name" value="Alba-like domain"/>
    <property type="match status" value="1"/>
</dbReference>
<proteinExistence type="predicted"/>
<keyword evidence="4" id="KW-1185">Reference proteome</keyword>
<dbReference type="InterPro" id="IPR036882">
    <property type="entry name" value="Alba-like_dom_sf"/>
</dbReference>
<dbReference type="GO" id="GO:0003676">
    <property type="term" value="F:nucleic acid binding"/>
    <property type="evidence" value="ECO:0007669"/>
    <property type="project" value="InterPro"/>
</dbReference>
<feature type="domain" description="DNA/RNA-binding protein Alba-like" evidence="2">
    <location>
        <begin position="64"/>
        <end position="123"/>
    </location>
</feature>
<dbReference type="AlphaFoldDB" id="A0A1E3NI55"/>
<evidence type="ECO:0000313" key="3">
    <source>
        <dbReference type="EMBL" id="ODQ45248.1"/>
    </source>
</evidence>
<name>A0A1E3NI55_9ASCO</name>
<dbReference type="Pfam" id="PF01918">
    <property type="entry name" value="Alba"/>
    <property type="match status" value="1"/>
</dbReference>
<dbReference type="Proteomes" id="UP000094455">
    <property type="component" value="Unassembled WGS sequence"/>
</dbReference>
<evidence type="ECO:0000256" key="1">
    <source>
        <dbReference type="SAM" id="MobiDB-lite"/>
    </source>
</evidence>
<protein>
    <recommendedName>
        <fullName evidence="2">DNA/RNA-binding protein Alba-like domain-containing protein</fullName>
    </recommendedName>
</protein>
<accession>A0A1E3NI55</accession>
<reference evidence="3 4" key="1">
    <citation type="journal article" date="2016" name="Proc. Natl. Acad. Sci. U.S.A.">
        <title>Comparative genomics of biotechnologically important yeasts.</title>
        <authorList>
            <person name="Riley R."/>
            <person name="Haridas S."/>
            <person name="Wolfe K.H."/>
            <person name="Lopes M.R."/>
            <person name="Hittinger C.T."/>
            <person name="Goeker M."/>
            <person name="Salamov A.A."/>
            <person name="Wisecaver J.H."/>
            <person name="Long T.M."/>
            <person name="Calvey C.H."/>
            <person name="Aerts A.L."/>
            <person name="Barry K.W."/>
            <person name="Choi C."/>
            <person name="Clum A."/>
            <person name="Coughlan A.Y."/>
            <person name="Deshpande S."/>
            <person name="Douglass A.P."/>
            <person name="Hanson S.J."/>
            <person name="Klenk H.-P."/>
            <person name="LaButti K.M."/>
            <person name="Lapidus A."/>
            <person name="Lindquist E.A."/>
            <person name="Lipzen A.M."/>
            <person name="Meier-Kolthoff J.P."/>
            <person name="Ohm R.A."/>
            <person name="Otillar R.P."/>
            <person name="Pangilinan J.L."/>
            <person name="Peng Y."/>
            <person name="Rokas A."/>
            <person name="Rosa C.A."/>
            <person name="Scheuner C."/>
            <person name="Sibirny A.A."/>
            <person name="Slot J.C."/>
            <person name="Stielow J.B."/>
            <person name="Sun H."/>
            <person name="Kurtzman C.P."/>
            <person name="Blackwell M."/>
            <person name="Grigoriev I.V."/>
            <person name="Jeffries T.W."/>
        </authorList>
    </citation>
    <scope>NUCLEOTIDE SEQUENCE [LARGE SCALE GENOMIC DNA]</scope>
    <source>
        <strain evidence="3 4">NRRL Y-2026</strain>
    </source>
</reference>
<organism evidence="3 4">
    <name type="scientific">Pichia membranifaciens NRRL Y-2026</name>
    <dbReference type="NCBI Taxonomy" id="763406"/>
    <lineage>
        <taxon>Eukaryota</taxon>
        <taxon>Fungi</taxon>
        <taxon>Dikarya</taxon>
        <taxon>Ascomycota</taxon>
        <taxon>Saccharomycotina</taxon>
        <taxon>Pichiomycetes</taxon>
        <taxon>Pichiales</taxon>
        <taxon>Pichiaceae</taxon>
        <taxon>Pichia</taxon>
    </lineage>
</organism>